<dbReference type="AlphaFoldDB" id="A0A9N9Q2X5"/>
<comment type="caution">
    <text evidence="1">The sequence shown here is derived from an EMBL/GenBank/DDBJ whole genome shotgun (WGS) entry which is preliminary data.</text>
</comment>
<protein>
    <recommendedName>
        <fullName evidence="3">Kinesin light chain</fullName>
    </recommendedName>
</protein>
<keyword evidence="2" id="KW-1185">Reference proteome</keyword>
<proteinExistence type="predicted"/>
<dbReference type="EMBL" id="CAJVRM010000057">
    <property type="protein sequence ID" value="CAG8972827.1"/>
    <property type="molecule type" value="Genomic_DNA"/>
</dbReference>
<reference evidence="1" key="1">
    <citation type="submission" date="2021-07" db="EMBL/GenBank/DDBJ databases">
        <authorList>
            <person name="Durling M."/>
        </authorList>
    </citation>
    <scope>NUCLEOTIDE SEQUENCE</scope>
</reference>
<organism evidence="1 2">
    <name type="scientific">Hymenoscyphus albidus</name>
    <dbReference type="NCBI Taxonomy" id="595503"/>
    <lineage>
        <taxon>Eukaryota</taxon>
        <taxon>Fungi</taxon>
        <taxon>Dikarya</taxon>
        <taxon>Ascomycota</taxon>
        <taxon>Pezizomycotina</taxon>
        <taxon>Leotiomycetes</taxon>
        <taxon>Helotiales</taxon>
        <taxon>Helotiaceae</taxon>
        <taxon>Hymenoscyphus</taxon>
    </lineage>
</organism>
<evidence type="ECO:0000313" key="2">
    <source>
        <dbReference type="Proteomes" id="UP000701801"/>
    </source>
</evidence>
<name>A0A9N9Q2X5_9HELO</name>
<dbReference type="Proteomes" id="UP000701801">
    <property type="component" value="Unassembled WGS sequence"/>
</dbReference>
<accession>A0A9N9Q2X5</accession>
<gene>
    <name evidence="1" type="ORF">HYALB_00001246</name>
</gene>
<evidence type="ECO:0008006" key="3">
    <source>
        <dbReference type="Google" id="ProtNLM"/>
    </source>
</evidence>
<evidence type="ECO:0000313" key="1">
    <source>
        <dbReference type="EMBL" id="CAG8972827.1"/>
    </source>
</evidence>
<dbReference type="OrthoDB" id="3557990at2759"/>
<sequence length="69" mass="7768">MAILETMCKENLTSSGNLLGEHHDITMIRILKENVYGREHPDTLVAIYNLAKCLTQMANAEGDTLHVER</sequence>